<accession>A0A842H960</accession>
<reference evidence="1 2" key="1">
    <citation type="submission" date="2020-07" db="EMBL/GenBank/DDBJ databases">
        <authorList>
            <person name="Feng X."/>
        </authorList>
    </citation>
    <scope>NUCLEOTIDE SEQUENCE [LARGE SCALE GENOMIC DNA]</scope>
    <source>
        <strain evidence="1 2">JCM31066</strain>
    </source>
</reference>
<comment type="caution">
    <text evidence="1">The sequence shown here is derived from an EMBL/GenBank/DDBJ whole genome shotgun (WGS) entry which is preliminary data.</text>
</comment>
<evidence type="ECO:0000313" key="2">
    <source>
        <dbReference type="Proteomes" id="UP000546464"/>
    </source>
</evidence>
<proteinExistence type="predicted"/>
<dbReference type="AlphaFoldDB" id="A0A842H960"/>
<name>A0A842H960_9BACT</name>
<dbReference type="Proteomes" id="UP000546464">
    <property type="component" value="Unassembled WGS sequence"/>
</dbReference>
<sequence>MSTLVLDFHCRTSDKGRIRMKRGKAPAPVEVGSIPRISKLMALAIRFDRLLRDGVVKDYAELARLGHVTRARMSQIMGLLNLAPDIQEEILFLPKTVKGRDPISAREVIQIAAQEDWNEQRLSWGKLCSV</sequence>
<organism evidence="1 2">
    <name type="scientific">Ruficoccus amylovorans</name>
    <dbReference type="NCBI Taxonomy" id="1804625"/>
    <lineage>
        <taxon>Bacteria</taxon>
        <taxon>Pseudomonadati</taxon>
        <taxon>Verrucomicrobiota</taxon>
        <taxon>Opitutia</taxon>
        <taxon>Puniceicoccales</taxon>
        <taxon>Cerasicoccaceae</taxon>
        <taxon>Ruficoccus</taxon>
    </lineage>
</organism>
<keyword evidence="2" id="KW-1185">Reference proteome</keyword>
<dbReference type="RefSeq" id="WP_185673790.1">
    <property type="nucleotide sequence ID" value="NZ_JACHVB010000011.1"/>
</dbReference>
<protein>
    <submittedName>
        <fullName evidence="1">Uncharacterized protein</fullName>
    </submittedName>
</protein>
<dbReference type="EMBL" id="JACHVB010000011">
    <property type="protein sequence ID" value="MBC2592775.1"/>
    <property type="molecule type" value="Genomic_DNA"/>
</dbReference>
<gene>
    <name evidence="1" type="ORF">H5P28_00730</name>
</gene>
<evidence type="ECO:0000313" key="1">
    <source>
        <dbReference type="EMBL" id="MBC2592775.1"/>
    </source>
</evidence>